<keyword evidence="3" id="KW-1185">Reference proteome</keyword>
<dbReference type="InterPro" id="IPR028994">
    <property type="entry name" value="Integrin_alpha_N"/>
</dbReference>
<keyword evidence="1" id="KW-0732">Signal</keyword>
<gene>
    <name evidence="2" type="ORF">ACFQDO_16605</name>
</gene>
<comment type="caution">
    <text evidence="2">The sequence shown here is derived from an EMBL/GenBank/DDBJ whole genome shotgun (WGS) entry which is preliminary data.</text>
</comment>
<dbReference type="PANTHER" id="PTHR36220:SF1">
    <property type="entry name" value="GAMMA TUBULIN COMPLEX COMPONENT C-TERMINAL DOMAIN-CONTAINING PROTEIN"/>
    <property type="match status" value="1"/>
</dbReference>
<organism evidence="2 3">
    <name type="scientific">Angustibacter luteus</name>
    <dbReference type="NCBI Taxonomy" id="658456"/>
    <lineage>
        <taxon>Bacteria</taxon>
        <taxon>Bacillati</taxon>
        <taxon>Actinomycetota</taxon>
        <taxon>Actinomycetes</taxon>
        <taxon>Kineosporiales</taxon>
        <taxon>Kineosporiaceae</taxon>
    </lineage>
</organism>
<dbReference type="EMBL" id="JBHSRD010000006">
    <property type="protein sequence ID" value="MFC6008755.1"/>
    <property type="molecule type" value="Genomic_DNA"/>
</dbReference>
<dbReference type="InterPro" id="IPR013519">
    <property type="entry name" value="Int_alpha_beta-p"/>
</dbReference>
<evidence type="ECO:0000256" key="1">
    <source>
        <dbReference type="SAM" id="SignalP"/>
    </source>
</evidence>
<protein>
    <submittedName>
        <fullName evidence="2">Uncharacterized protein</fullName>
    </submittedName>
</protein>
<feature type="signal peptide" evidence="1">
    <location>
        <begin position="1"/>
        <end position="37"/>
    </location>
</feature>
<dbReference type="RefSeq" id="WP_345714698.1">
    <property type="nucleotide sequence ID" value="NZ_BAABFP010000002.1"/>
</dbReference>
<evidence type="ECO:0000313" key="3">
    <source>
        <dbReference type="Proteomes" id="UP001596189"/>
    </source>
</evidence>
<dbReference type="Proteomes" id="UP001596189">
    <property type="component" value="Unassembled WGS sequence"/>
</dbReference>
<proteinExistence type="predicted"/>
<name>A0ABW1JIH3_9ACTN</name>
<dbReference type="SUPFAM" id="SSF69318">
    <property type="entry name" value="Integrin alpha N-terminal domain"/>
    <property type="match status" value="1"/>
</dbReference>
<dbReference type="PANTHER" id="PTHR36220">
    <property type="entry name" value="UNNAMED PRODUCT"/>
    <property type="match status" value="1"/>
</dbReference>
<evidence type="ECO:0000313" key="2">
    <source>
        <dbReference type="EMBL" id="MFC6008755.1"/>
    </source>
</evidence>
<sequence>MQLGHLAYKQFNATLLLAVLAAVLPSAVLASAVPAQAALQSSCSQDAHRYGTPDVDGDVVPDVVVGVPSGVVDGISAGAVDLRLSHAGTQRVGPASFAGMPAVRGDEFGAHVARIWMDQDFCADLAIAAPGSGGGRGAVVLAEGGANGLQAASAQRLVGRSAGERFGSALAATRSDLGMDLFVGAPDRTVSGKAGAGAVDHYLVPGGGAASYLGSITQDTAGVPGVAEVGDHFGATLAVNGVNGLAVGAPDEATGAARSAGVVTLLQVSPGTARIEAAHQLAQGYEHTPGLAESGDRFGAALTWTGSAFVVGSPGEAVGRAAAAGMVQAFADISIDNPSRLVTTITQDSAGIPGTVEAGDQFGASLAALYGGWCSGETVAVGSPGEDVGSTRDAGSVTVVQDRAPGRSTCERVYVQGSGGLGGAAETGDLVGASLATQDSGAEDDPGPTRLVVGVPGEGVGSAAHAGGITVLTPVNVGTSATSYGDTAGRVYGARYGQSLLVDR</sequence>
<dbReference type="Gene3D" id="2.130.10.130">
    <property type="entry name" value="Integrin alpha, N-terminal"/>
    <property type="match status" value="2"/>
</dbReference>
<feature type="chain" id="PRO_5045692837" evidence="1">
    <location>
        <begin position="38"/>
        <end position="504"/>
    </location>
</feature>
<dbReference type="SMART" id="SM00191">
    <property type="entry name" value="Int_alpha"/>
    <property type="match status" value="5"/>
</dbReference>
<accession>A0ABW1JIH3</accession>
<reference evidence="3" key="1">
    <citation type="journal article" date="2019" name="Int. J. Syst. Evol. Microbiol.">
        <title>The Global Catalogue of Microorganisms (GCM) 10K type strain sequencing project: providing services to taxonomists for standard genome sequencing and annotation.</title>
        <authorList>
            <consortium name="The Broad Institute Genomics Platform"/>
            <consortium name="The Broad Institute Genome Sequencing Center for Infectious Disease"/>
            <person name="Wu L."/>
            <person name="Ma J."/>
        </authorList>
    </citation>
    <scope>NUCLEOTIDE SEQUENCE [LARGE SCALE GENOMIC DNA]</scope>
    <source>
        <strain evidence="3">KACC 14249</strain>
    </source>
</reference>